<keyword evidence="1" id="KW-0732">Signal</keyword>
<sequence length="227" mass="25220">MKKVMIGLMFVSLTAQAQTTPTFSGILREDGAYVQAMLNINQDITLVLCNRIMDGGYCTQPQEFRRQDPALPSANRGDLHGMSIPIVPNMWDQRISVYAIRNGQVERLLTMSLNPHDNLNLVVAAYEQQLPVSNPFQTTGSTVLKIIGGAFDPYQPATIFAGWEQVRIQPISPRQQGQSDSVRESVIQLDNSMLERLPPTYPLTVCQYGICQTVTVKHIPTWSGGRG</sequence>
<dbReference type="STRING" id="1802737.A2832_01295"/>
<evidence type="ECO:0000313" key="3">
    <source>
        <dbReference type="Proteomes" id="UP000178538"/>
    </source>
</evidence>
<evidence type="ECO:0000256" key="1">
    <source>
        <dbReference type="SAM" id="SignalP"/>
    </source>
</evidence>
<feature type="chain" id="PRO_5009584513" evidence="1">
    <location>
        <begin position="18"/>
        <end position="227"/>
    </location>
</feature>
<accession>A0A1G2T180</accession>
<dbReference type="AlphaFoldDB" id="A0A1G2T180"/>
<evidence type="ECO:0000313" key="2">
    <source>
        <dbReference type="EMBL" id="OHA90994.1"/>
    </source>
</evidence>
<dbReference type="EMBL" id="MHVG01000010">
    <property type="protein sequence ID" value="OHA90994.1"/>
    <property type="molecule type" value="Genomic_DNA"/>
</dbReference>
<organism evidence="2 3">
    <name type="scientific">Candidatus Zambryskibacteria bacterium RIFCSPHIGHO2_01_FULL_44_22b</name>
    <dbReference type="NCBI Taxonomy" id="1802737"/>
    <lineage>
        <taxon>Bacteria</taxon>
        <taxon>Candidatus Zambryskiibacteriota</taxon>
    </lineage>
</organism>
<gene>
    <name evidence="2" type="ORF">A2832_01295</name>
</gene>
<name>A0A1G2T180_9BACT</name>
<feature type="signal peptide" evidence="1">
    <location>
        <begin position="1"/>
        <end position="17"/>
    </location>
</feature>
<protein>
    <submittedName>
        <fullName evidence="2">Uncharacterized protein</fullName>
    </submittedName>
</protein>
<proteinExistence type="predicted"/>
<reference evidence="2 3" key="1">
    <citation type="journal article" date="2016" name="Nat. Commun.">
        <title>Thousands of microbial genomes shed light on interconnected biogeochemical processes in an aquifer system.</title>
        <authorList>
            <person name="Anantharaman K."/>
            <person name="Brown C.T."/>
            <person name="Hug L.A."/>
            <person name="Sharon I."/>
            <person name="Castelle C.J."/>
            <person name="Probst A.J."/>
            <person name="Thomas B.C."/>
            <person name="Singh A."/>
            <person name="Wilkins M.J."/>
            <person name="Karaoz U."/>
            <person name="Brodie E.L."/>
            <person name="Williams K.H."/>
            <person name="Hubbard S.S."/>
            <person name="Banfield J.F."/>
        </authorList>
    </citation>
    <scope>NUCLEOTIDE SEQUENCE [LARGE SCALE GENOMIC DNA]</scope>
</reference>
<dbReference type="Proteomes" id="UP000178538">
    <property type="component" value="Unassembled WGS sequence"/>
</dbReference>
<comment type="caution">
    <text evidence="2">The sequence shown here is derived from an EMBL/GenBank/DDBJ whole genome shotgun (WGS) entry which is preliminary data.</text>
</comment>